<dbReference type="CDD" id="cd01189">
    <property type="entry name" value="INT_ICEBs1_C_like"/>
    <property type="match status" value="1"/>
</dbReference>
<dbReference type="RefSeq" id="WP_109502198.1">
    <property type="nucleotide sequence ID" value="NZ_FNCF01000008.1"/>
</dbReference>
<dbReference type="Gene3D" id="1.10.150.130">
    <property type="match status" value="1"/>
</dbReference>
<evidence type="ECO:0000256" key="4">
    <source>
        <dbReference type="ARBA" id="ARBA00023172"/>
    </source>
</evidence>
<evidence type="ECO:0000256" key="5">
    <source>
        <dbReference type="PROSITE-ProRule" id="PRU01248"/>
    </source>
</evidence>
<keyword evidence="2" id="KW-0229">DNA integration</keyword>
<dbReference type="InterPro" id="IPR004107">
    <property type="entry name" value="Integrase_SAM-like_N"/>
</dbReference>
<dbReference type="OrthoDB" id="1822491at2"/>
<dbReference type="PANTHER" id="PTHR30349:SF64">
    <property type="entry name" value="PROPHAGE INTEGRASE INTD-RELATED"/>
    <property type="match status" value="1"/>
</dbReference>
<evidence type="ECO:0000256" key="3">
    <source>
        <dbReference type="ARBA" id="ARBA00023125"/>
    </source>
</evidence>
<keyword evidence="4" id="KW-0233">DNA recombination</keyword>
<evidence type="ECO:0000256" key="2">
    <source>
        <dbReference type="ARBA" id="ARBA00022908"/>
    </source>
</evidence>
<dbReference type="PROSITE" id="PS51900">
    <property type="entry name" value="CB"/>
    <property type="match status" value="1"/>
</dbReference>
<dbReference type="Pfam" id="PF00589">
    <property type="entry name" value="Phage_integrase"/>
    <property type="match status" value="1"/>
</dbReference>
<reference evidence="9" key="1">
    <citation type="submission" date="2016-10" db="EMBL/GenBank/DDBJ databases">
        <authorList>
            <person name="Varghese N."/>
            <person name="Submissions S."/>
        </authorList>
    </citation>
    <scope>NUCLEOTIDE SEQUENCE [LARGE SCALE GENOMIC DNA]</scope>
    <source>
        <strain evidence="9">DSM 44526</strain>
    </source>
</reference>
<dbReference type="PROSITE" id="PS51898">
    <property type="entry name" value="TYR_RECOMBINASE"/>
    <property type="match status" value="1"/>
</dbReference>
<comment type="similarity">
    <text evidence="1">Belongs to the 'phage' integrase family.</text>
</comment>
<dbReference type="InterPro" id="IPR044068">
    <property type="entry name" value="CB"/>
</dbReference>
<dbReference type="Pfam" id="PF14659">
    <property type="entry name" value="Phage_int_SAM_3"/>
    <property type="match status" value="1"/>
</dbReference>
<dbReference type="GO" id="GO:0003677">
    <property type="term" value="F:DNA binding"/>
    <property type="evidence" value="ECO:0007669"/>
    <property type="project" value="UniProtKB-UniRule"/>
</dbReference>
<keyword evidence="9" id="KW-1185">Reference proteome</keyword>
<dbReference type="AlphaFoldDB" id="A0A1G7Z4U2"/>
<dbReference type="InterPro" id="IPR011010">
    <property type="entry name" value="DNA_brk_join_enz"/>
</dbReference>
<evidence type="ECO:0000256" key="1">
    <source>
        <dbReference type="ARBA" id="ARBA00008857"/>
    </source>
</evidence>
<accession>A0A1G7Z4U2</accession>
<dbReference type="EMBL" id="FNCF01000008">
    <property type="protein sequence ID" value="SDH03657.1"/>
    <property type="molecule type" value="Genomic_DNA"/>
</dbReference>
<dbReference type="InterPro" id="IPR013762">
    <property type="entry name" value="Integrase-like_cat_sf"/>
</dbReference>
<sequence>MGTPKKRQRGEGAISEYRTKAGPRFLIKFYVDGPDGSSKAVLKRGFRTRREAGAALRSEINKVDRGEWVQPSKQTLTDYLSEWLDGQRLAPSTISSYRKNVRLHIDRHLGRTPLDRLTALSIDVWMRKLEATGRADGKGGLSARTVKYVFTILRSALGDAVKHGHLAVNPTDRCSPPTNSQARPPEMQAWTAGELSRFLRWAEGRDPDMALAWRLLAYTGMRRGEALALRWRDVDLDAGRLAVRRSVGVVKRKGEGEKLVEGTTKTGQSRVVDLDAGTVAALRAYRAARGALSADLVRSTALVLGSLDGDHRHPERFSRRFLGQVRRAQKAVGEEQVPTIRLHDLRHTHATLLLAAGEPVKVVSERLGHANATITLTVYQHVHPGMGKQAADRFASLLDESPEDEPGPL</sequence>
<protein>
    <submittedName>
        <fullName evidence="8">Site-specific recombinase XerD</fullName>
    </submittedName>
</protein>
<organism evidence="8 9">
    <name type="scientific">Klenkia brasiliensis</name>
    <dbReference type="NCBI Taxonomy" id="333142"/>
    <lineage>
        <taxon>Bacteria</taxon>
        <taxon>Bacillati</taxon>
        <taxon>Actinomycetota</taxon>
        <taxon>Actinomycetes</taxon>
        <taxon>Geodermatophilales</taxon>
        <taxon>Geodermatophilaceae</taxon>
        <taxon>Klenkia</taxon>
    </lineage>
</organism>
<gene>
    <name evidence="8" type="ORF">SAMN05660324_4142</name>
</gene>
<dbReference type="GO" id="GO:0015074">
    <property type="term" value="P:DNA integration"/>
    <property type="evidence" value="ECO:0007669"/>
    <property type="project" value="UniProtKB-KW"/>
</dbReference>
<evidence type="ECO:0000313" key="9">
    <source>
        <dbReference type="Proteomes" id="UP000198863"/>
    </source>
</evidence>
<dbReference type="GO" id="GO:0006310">
    <property type="term" value="P:DNA recombination"/>
    <property type="evidence" value="ECO:0007669"/>
    <property type="project" value="UniProtKB-KW"/>
</dbReference>
<name>A0A1G7Z4U2_9ACTN</name>
<evidence type="ECO:0000313" key="8">
    <source>
        <dbReference type="EMBL" id="SDH03657.1"/>
    </source>
</evidence>
<feature type="domain" description="Core-binding (CB)" evidence="7">
    <location>
        <begin position="74"/>
        <end position="161"/>
    </location>
</feature>
<dbReference type="Gene3D" id="1.10.443.10">
    <property type="entry name" value="Intergrase catalytic core"/>
    <property type="match status" value="1"/>
</dbReference>
<dbReference type="InterPro" id="IPR002104">
    <property type="entry name" value="Integrase_catalytic"/>
</dbReference>
<evidence type="ECO:0000259" key="7">
    <source>
        <dbReference type="PROSITE" id="PS51900"/>
    </source>
</evidence>
<dbReference type="Proteomes" id="UP000198863">
    <property type="component" value="Unassembled WGS sequence"/>
</dbReference>
<evidence type="ECO:0000259" key="6">
    <source>
        <dbReference type="PROSITE" id="PS51898"/>
    </source>
</evidence>
<dbReference type="InterPro" id="IPR010998">
    <property type="entry name" value="Integrase_recombinase_N"/>
</dbReference>
<dbReference type="InterPro" id="IPR050090">
    <property type="entry name" value="Tyrosine_recombinase_XerCD"/>
</dbReference>
<feature type="domain" description="Tyr recombinase" evidence="6">
    <location>
        <begin position="185"/>
        <end position="392"/>
    </location>
</feature>
<keyword evidence="3 5" id="KW-0238">DNA-binding</keyword>
<dbReference type="PANTHER" id="PTHR30349">
    <property type="entry name" value="PHAGE INTEGRASE-RELATED"/>
    <property type="match status" value="1"/>
</dbReference>
<dbReference type="SUPFAM" id="SSF56349">
    <property type="entry name" value="DNA breaking-rejoining enzymes"/>
    <property type="match status" value="1"/>
</dbReference>
<proteinExistence type="inferred from homology"/>